<feature type="transmembrane region" description="Helical" evidence="11">
    <location>
        <begin position="1048"/>
        <end position="1075"/>
    </location>
</feature>
<dbReference type="GO" id="GO:0140359">
    <property type="term" value="F:ABC-type transporter activity"/>
    <property type="evidence" value="ECO:0007669"/>
    <property type="project" value="InterPro"/>
</dbReference>
<dbReference type="SUPFAM" id="SSF52540">
    <property type="entry name" value="P-loop containing nucleoside triphosphate hydrolases"/>
    <property type="match status" value="2"/>
</dbReference>
<keyword evidence="5" id="KW-0547">Nucleotide-binding</keyword>
<evidence type="ECO:0000256" key="8">
    <source>
        <dbReference type="ARBA" id="ARBA00023136"/>
    </source>
</evidence>
<dbReference type="InterPro" id="IPR003593">
    <property type="entry name" value="AAA+_ATPase"/>
</dbReference>
<dbReference type="PROSITE" id="PS50929">
    <property type="entry name" value="ABC_TM1F"/>
    <property type="match status" value="2"/>
</dbReference>
<dbReference type="InterPro" id="IPR003439">
    <property type="entry name" value="ABC_transporter-like_ATP-bd"/>
</dbReference>
<keyword evidence="8 11" id="KW-0472">Membrane</keyword>
<dbReference type="CDD" id="cd18604">
    <property type="entry name" value="ABC_6TM_VMR1_D2_like"/>
    <property type="match status" value="1"/>
</dbReference>
<dbReference type="STRING" id="1163406.A0A0L0N243"/>
<evidence type="ECO:0000256" key="7">
    <source>
        <dbReference type="ARBA" id="ARBA00022989"/>
    </source>
</evidence>
<accession>A0A0L0N243</accession>
<dbReference type="Gene3D" id="3.40.50.300">
    <property type="entry name" value="P-loop containing nucleotide triphosphate hydrolases"/>
    <property type="match status" value="2"/>
</dbReference>
<feature type="domain" description="ABC transmembrane type-1" evidence="13">
    <location>
        <begin position="288"/>
        <end position="558"/>
    </location>
</feature>
<evidence type="ECO:0000259" key="13">
    <source>
        <dbReference type="PROSITE" id="PS50929"/>
    </source>
</evidence>
<evidence type="ECO:0000313" key="15">
    <source>
        <dbReference type="Proteomes" id="UP000036947"/>
    </source>
</evidence>
<dbReference type="CDD" id="cd18596">
    <property type="entry name" value="ABC_6TM_VMR1_D1_like"/>
    <property type="match status" value="1"/>
</dbReference>
<feature type="domain" description="ABC transporter" evidence="12">
    <location>
        <begin position="626"/>
        <end position="852"/>
    </location>
</feature>
<feature type="domain" description="ABC transporter" evidence="12">
    <location>
        <begin position="1243"/>
        <end position="1475"/>
    </location>
</feature>
<evidence type="ECO:0000256" key="10">
    <source>
        <dbReference type="SAM" id="MobiDB-lite"/>
    </source>
</evidence>
<keyword evidence="7 11" id="KW-1133">Transmembrane helix</keyword>
<dbReference type="GO" id="GO:0016020">
    <property type="term" value="C:membrane"/>
    <property type="evidence" value="ECO:0007669"/>
    <property type="project" value="UniProtKB-SubCell"/>
</dbReference>
<dbReference type="InterPro" id="IPR027417">
    <property type="entry name" value="P-loop_NTPase"/>
</dbReference>
<proteinExistence type="predicted"/>
<evidence type="ECO:0000313" key="14">
    <source>
        <dbReference type="EMBL" id="KND88096.1"/>
    </source>
</evidence>
<feature type="domain" description="ABC transmembrane type-1" evidence="13">
    <location>
        <begin position="919"/>
        <end position="1201"/>
    </location>
</feature>
<feature type="transmembrane region" description="Helical" evidence="11">
    <location>
        <begin position="74"/>
        <end position="97"/>
    </location>
</feature>
<evidence type="ECO:0000256" key="3">
    <source>
        <dbReference type="ARBA" id="ARBA00022692"/>
    </source>
</evidence>
<feature type="transmembrane region" description="Helical" evidence="11">
    <location>
        <begin position="433"/>
        <end position="454"/>
    </location>
</feature>
<keyword evidence="4" id="KW-0677">Repeat</keyword>
<dbReference type="PANTHER" id="PTHR24223:SF356">
    <property type="entry name" value="ATP-BINDING CASSETTE TRANSPORTER ABC4"/>
    <property type="match status" value="1"/>
</dbReference>
<dbReference type="Proteomes" id="UP000036947">
    <property type="component" value="Unassembled WGS sequence"/>
</dbReference>
<dbReference type="InterPro" id="IPR036640">
    <property type="entry name" value="ABC1_TM_sf"/>
</dbReference>
<dbReference type="Pfam" id="PF00005">
    <property type="entry name" value="ABC_tran"/>
    <property type="match status" value="2"/>
</dbReference>
<comment type="caution">
    <text evidence="14">The sequence shown here is derived from an EMBL/GenBank/DDBJ whole genome shotgun (WGS) entry which is preliminary data.</text>
</comment>
<feature type="region of interest" description="Disordered" evidence="10">
    <location>
        <begin position="832"/>
        <end position="858"/>
    </location>
</feature>
<feature type="region of interest" description="Disordered" evidence="10">
    <location>
        <begin position="875"/>
        <end position="895"/>
    </location>
</feature>
<keyword evidence="6 14" id="KW-0067">ATP-binding</keyword>
<feature type="transmembrane region" description="Helical" evidence="11">
    <location>
        <begin position="109"/>
        <end position="127"/>
    </location>
</feature>
<dbReference type="SUPFAM" id="SSF90123">
    <property type="entry name" value="ABC transporter transmembrane region"/>
    <property type="match status" value="2"/>
</dbReference>
<dbReference type="FunFam" id="1.20.1560.10:FF:000013">
    <property type="entry name" value="ABC transporter C family member 2"/>
    <property type="match status" value="1"/>
</dbReference>
<dbReference type="CDD" id="cd03244">
    <property type="entry name" value="ABCC_MRP_domain2"/>
    <property type="match status" value="1"/>
</dbReference>
<dbReference type="GO" id="GO:0005737">
    <property type="term" value="C:cytoplasm"/>
    <property type="evidence" value="ECO:0007669"/>
    <property type="project" value="UniProtKB-ARBA"/>
</dbReference>
<dbReference type="PROSITE" id="PS00211">
    <property type="entry name" value="ABC_TRANSPORTER_1"/>
    <property type="match status" value="2"/>
</dbReference>
<dbReference type="EMBL" id="LFRF01000029">
    <property type="protein sequence ID" value="KND88096.1"/>
    <property type="molecule type" value="Genomic_DNA"/>
</dbReference>
<feature type="transmembrane region" description="Helical" evidence="11">
    <location>
        <begin position="917"/>
        <end position="939"/>
    </location>
</feature>
<dbReference type="PROSITE" id="PS50893">
    <property type="entry name" value="ABC_TRANSPORTER_2"/>
    <property type="match status" value="2"/>
</dbReference>
<reference evidence="14 15" key="1">
    <citation type="journal article" date="2015" name="BMC Genomics">
        <title>The genome of the truffle-parasite Tolypocladium ophioglossoides and the evolution of antifungal peptaibiotics.</title>
        <authorList>
            <person name="Quandt C.A."/>
            <person name="Bushley K.E."/>
            <person name="Spatafora J.W."/>
        </authorList>
    </citation>
    <scope>NUCLEOTIDE SEQUENCE [LARGE SCALE GENOMIC DNA]</scope>
    <source>
        <strain evidence="14 15">CBS 100239</strain>
    </source>
</reference>
<evidence type="ECO:0000256" key="4">
    <source>
        <dbReference type="ARBA" id="ARBA00022737"/>
    </source>
</evidence>
<feature type="transmembrane region" description="Helical" evidence="11">
    <location>
        <begin position="322"/>
        <end position="343"/>
    </location>
</feature>
<sequence length="1491" mass="161618">MAFAFPQTPLAGLGIVPEQETPLSDRARWERGAEAVSHMIAEGNWHLACTALSLVSLLWQTSRGRSWTKGPVPPIPLAYATAQMLAAAAAFSLSLVAAFQQGPWKEAAALGYLSVLAMARVVVRPGVGRACIYHHLNAVVLFAAVLEAVELLLPLAIIGSHSTPTRIAMAKLSCLAAVVLISFVCPRPAPGKELRSLDDAEDQNPNPTTPASPEETCSWFSCYVSYGWITHVILRGFSRDLAMHDLPPLPWYDTPLIHLRRLRSARQAGAKTTMYTLCSVFRHDIRTIVIWSVATGIVEYTAAFAMYNLLGYLEMPDPSSDAVVHPFVWIALLFVGPMVRSVCYQRSIFTSTRLLVKVKAAVIQEVFQKMLRSRMDESLHVLADNSKHRGESPIPEVGCSELPLDLAAPPPTSIKTEGLVSYDADAIANVSDLFYALTASIVSAAVAMTFLYQMLGWPCLPGVAVLVALAPLPAFFADRLSRLHRSVMEATDARLSKMAEYLSAIRTLKYFAWEAAAADTINQIRLTEQQRIWKRNMTSILVAMTGDMLSLVSLLAMFSSLVLFTDRPLRAPIAFTALAVTETLRSQFVWLSKVAQWVAQGRESLQRVDAFLASGVEKQRHEAGPPAFVDATFRLSAKSSSDFRLRSLDIAFCEKALTVVTGPTGSGKTTLLLSLLGETSLESGRATCPPDVAYVPQSAWLQNSTIRHNILFYSAVDEPRYQAVLSACDLVSDLAQLALGDLTPVGERGSSLSGGQRQRISLARALYSPASTLLLDDVFSALDTHTTSRVYKRCFQSGMLADRTVILATHLPSAVRDASMVVTMSHGTAVVSLGEPDAGSPSRPDDNDKLSATSDGCSNSTATILAEEDVPGTAAADQAGLPSGDSGEFEHQEHRASGRVPRTLIFKYMLLFGGHHAAILAVLGALLVQLAYFSITFWLSIWTRSATKDDAASSAAKSALPYLLFHVGTVVAFVSFQVINTFNYQRGGWHAARTMHRRLVTGVMQAPLSWFDRTPIGIIVNRFGLDVQSVDGVLVDWLRMTIDNGLRFALRLVSIASIMPIFALPAGVFCLIGFATGELYSRAEISVKRLCAVKFSPVFSHFSDGTAGLAVIRGRQRMDDVFQRTLADKLAAYMRACEAQYNCNRWVSVRSDFCAATIAATAGCIAYYKSGAAGLVGFSLTNAIGLSQTILTLVRNMNELEVELNSLQRITEFAQIAPEESPTALAHPALPALPASWPASGWVEFRDVTARYAADGPDVLHGVSFAVRPGERVAVVGRTGSGKSTLALSLLRATQIVSGQVVVDGVDVRAVGLERLRTSISLIPQETIVFAGDVQSNLDPAGHLGEAELQSILDECSGRGDGTSLDLHAQVTAGGSNFSSGQRQVLGLARAMARRAKVVIMDEATASVDQRTNARMQKLIRSEFAGTTIITIAHRLRTIVDYDRVVVMGEGRVLEIGAPRYLIKGQGPFWDMLKNSGEYDELVSLLKAERE</sequence>
<name>A0A0L0N243_TOLOC</name>
<feature type="transmembrane region" description="Helical" evidence="11">
    <location>
        <begin position="959"/>
        <end position="979"/>
    </location>
</feature>
<dbReference type="OrthoDB" id="6500128at2759"/>
<evidence type="ECO:0000259" key="12">
    <source>
        <dbReference type="PROSITE" id="PS50893"/>
    </source>
</evidence>
<keyword evidence="2" id="KW-0813">Transport</keyword>
<feature type="transmembrane region" description="Helical" evidence="11">
    <location>
        <begin position="540"/>
        <end position="565"/>
    </location>
</feature>
<feature type="coiled-coil region" evidence="9">
    <location>
        <begin position="1190"/>
        <end position="1217"/>
    </location>
</feature>
<dbReference type="InterPro" id="IPR050173">
    <property type="entry name" value="ABC_transporter_C-like"/>
</dbReference>
<gene>
    <name evidence="14" type="ORF">TOPH_07341</name>
</gene>
<feature type="region of interest" description="Disordered" evidence="10">
    <location>
        <begin position="194"/>
        <end position="215"/>
    </location>
</feature>
<comment type="subcellular location">
    <subcellularLocation>
        <location evidence="1">Membrane</location>
        <topology evidence="1">Multi-pass membrane protein</topology>
    </subcellularLocation>
</comment>
<feature type="transmembrane region" description="Helical" evidence="11">
    <location>
        <begin position="288"/>
        <end position="310"/>
    </location>
</feature>
<evidence type="ECO:0000256" key="5">
    <source>
        <dbReference type="ARBA" id="ARBA00022741"/>
    </source>
</evidence>
<dbReference type="GO" id="GO:0016887">
    <property type="term" value="F:ATP hydrolysis activity"/>
    <property type="evidence" value="ECO:0007669"/>
    <property type="project" value="InterPro"/>
</dbReference>
<dbReference type="InterPro" id="IPR017871">
    <property type="entry name" value="ABC_transporter-like_CS"/>
</dbReference>
<feature type="transmembrane region" description="Helical" evidence="11">
    <location>
        <begin position="460"/>
        <end position="477"/>
    </location>
</feature>
<dbReference type="GO" id="GO:0005524">
    <property type="term" value="F:ATP binding"/>
    <property type="evidence" value="ECO:0007669"/>
    <property type="project" value="UniProtKB-KW"/>
</dbReference>
<dbReference type="CDD" id="cd03250">
    <property type="entry name" value="ABCC_MRP_domain1"/>
    <property type="match status" value="1"/>
</dbReference>
<dbReference type="Pfam" id="PF00664">
    <property type="entry name" value="ABC_membrane"/>
    <property type="match status" value="2"/>
</dbReference>
<keyword evidence="9" id="KW-0175">Coiled coil</keyword>
<protein>
    <submittedName>
        <fullName evidence="14">ATP-binding cassette transporter abc4</fullName>
    </submittedName>
</protein>
<feature type="transmembrane region" description="Helical" evidence="11">
    <location>
        <begin position="139"/>
        <end position="161"/>
    </location>
</feature>
<evidence type="ECO:0000256" key="2">
    <source>
        <dbReference type="ARBA" id="ARBA00022448"/>
    </source>
</evidence>
<dbReference type="SMART" id="SM00382">
    <property type="entry name" value="AAA"/>
    <property type="match status" value="2"/>
</dbReference>
<dbReference type="FunFam" id="3.40.50.300:FF:000838">
    <property type="entry name" value="ABC multidrug transporter (Eurofung)"/>
    <property type="match status" value="1"/>
</dbReference>
<keyword evidence="15" id="KW-1185">Reference proteome</keyword>
<evidence type="ECO:0000256" key="9">
    <source>
        <dbReference type="SAM" id="Coils"/>
    </source>
</evidence>
<evidence type="ECO:0000256" key="11">
    <source>
        <dbReference type="SAM" id="Phobius"/>
    </source>
</evidence>
<organism evidence="14 15">
    <name type="scientific">Tolypocladium ophioglossoides (strain CBS 100239)</name>
    <name type="common">Snaketongue truffleclub</name>
    <name type="synonym">Elaphocordyceps ophioglossoides</name>
    <dbReference type="NCBI Taxonomy" id="1163406"/>
    <lineage>
        <taxon>Eukaryota</taxon>
        <taxon>Fungi</taxon>
        <taxon>Dikarya</taxon>
        <taxon>Ascomycota</taxon>
        <taxon>Pezizomycotina</taxon>
        <taxon>Sordariomycetes</taxon>
        <taxon>Hypocreomycetidae</taxon>
        <taxon>Hypocreales</taxon>
        <taxon>Ophiocordycipitaceae</taxon>
        <taxon>Tolypocladium</taxon>
    </lineage>
</organism>
<evidence type="ECO:0000256" key="1">
    <source>
        <dbReference type="ARBA" id="ARBA00004141"/>
    </source>
</evidence>
<evidence type="ECO:0000256" key="6">
    <source>
        <dbReference type="ARBA" id="ARBA00022840"/>
    </source>
</evidence>
<dbReference type="Gene3D" id="1.20.1560.10">
    <property type="entry name" value="ABC transporter type 1, transmembrane domain"/>
    <property type="match status" value="2"/>
</dbReference>
<dbReference type="PANTHER" id="PTHR24223">
    <property type="entry name" value="ATP-BINDING CASSETTE SUB-FAMILY C"/>
    <property type="match status" value="1"/>
</dbReference>
<dbReference type="InterPro" id="IPR011527">
    <property type="entry name" value="ABC1_TM_dom"/>
</dbReference>
<keyword evidence="3 11" id="KW-0812">Transmembrane</keyword>